<evidence type="ECO:0000313" key="2">
    <source>
        <dbReference type="Proteomes" id="UP001515641"/>
    </source>
</evidence>
<comment type="caution">
    <text evidence="1">The sequence shown here is derived from an EMBL/GenBank/DDBJ whole genome shotgun (WGS) entry which is preliminary data.</text>
</comment>
<proteinExistence type="predicted"/>
<dbReference type="EMBL" id="JAAOMA010000047">
    <property type="protein sequence ID" value="NHR08011.1"/>
    <property type="molecule type" value="Genomic_DNA"/>
</dbReference>
<reference evidence="1 2" key="1">
    <citation type="submission" date="2020-03" db="EMBL/GenBank/DDBJ databases">
        <title>Draft genome sequence of environmentally isolated cultures.</title>
        <authorList>
            <person name="Wilson H.S."/>
            <person name="De Leon M.E."/>
        </authorList>
    </citation>
    <scope>NUCLEOTIDE SEQUENCE [LARGE SCALE GENOMIC DNA]</scope>
    <source>
        <strain evidence="1 2">HSC-31F16</strain>
    </source>
</reference>
<gene>
    <name evidence="1" type="ORF">HA052_22740</name>
</gene>
<sequence length="149" mass="15907">MKWFVILSVVPVLLFLVFGDKTSKPIPMGQASAPAQAVPPSEAPAVSKASMEEVDKLTLAYLNGKVFPSGAVVCKSEVLDGYVFIGCKNRQLGGESAVRLWVLKEGEYLAVNGSARQDLERLPSAGHLKEMPLPLPASINIEEAIKATA</sequence>
<keyword evidence="2" id="KW-1185">Reference proteome</keyword>
<name>A0ABX0LAQ7_9NEIS</name>
<accession>A0ABX0LAQ7</accession>
<dbReference type="Proteomes" id="UP001515641">
    <property type="component" value="Unassembled WGS sequence"/>
</dbReference>
<protein>
    <submittedName>
        <fullName evidence="1">Uncharacterized protein</fullName>
    </submittedName>
</protein>
<evidence type="ECO:0000313" key="1">
    <source>
        <dbReference type="EMBL" id="NHR08011.1"/>
    </source>
</evidence>
<organism evidence="1 2">
    <name type="scientific">Chromobacterium fluminis</name>
    <dbReference type="NCBI Taxonomy" id="3044269"/>
    <lineage>
        <taxon>Bacteria</taxon>
        <taxon>Pseudomonadati</taxon>
        <taxon>Pseudomonadota</taxon>
        <taxon>Betaproteobacteria</taxon>
        <taxon>Neisseriales</taxon>
        <taxon>Chromobacteriaceae</taxon>
        <taxon>Chromobacterium</taxon>
    </lineage>
</organism>
<dbReference type="RefSeq" id="WP_166453716.1">
    <property type="nucleotide sequence ID" value="NZ_JAAOMA010000047.1"/>
</dbReference>